<reference evidence="4" key="1">
    <citation type="journal article" date="2019" name="Int. J. Syst. Evol. Microbiol.">
        <title>The Global Catalogue of Microorganisms (GCM) 10K type strain sequencing project: providing services to taxonomists for standard genome sequencing and annotation.</title>
        <authorList>
            <consortium name="The Broad Institute Genomics Platform"/>
            <consortium name="The Broad Institute Genome Sequencing Center for Infectious Disease"/>
            <person name="Wu L."/>
            <person name="Ma J."/>
        </authorList>
    </citation>
    <scope>NUCLEOTIDE SEQUENCE [LARGE SCALE GENOMIC DNA]</scope>
    <source>
        <strain evidence="4">CCUG 39402</strain>
    </source>
</reference>
<keyword evidence="2" id="KW-0472">Membrane</keyword>
<name>A0ABW1TTW4_9BURK</name>
<comment type="caution">
    <text evidence="3">The sequence shown here is derived from an EMBL/GenBank/DDBJ whole genome shotgun (WGS) entry which is preliminary data.</text>
</comment>
<gene>
    <name evidence="3" type="ORF">ACFQND_05540</name>
</gene>
<accession>A0ABW1TTW4</accession>
<protein>
    <recommendedName>
        <fullName evidence="5">Chromosome partition protein Smc</fullName>
    </recommendedName>
</protein>
<evidence type="ECO:0008006" key="5">
    <source>
        <dbReference type="Google" id="ProtNLM"/>
    </source>
</evidence>
<feature type="coiled-coil region" evidence="1">
    <location>
        <begin position="266"/>
        <end position="293"/>
    </location>
</feature>
<keyword evidence="2" id="KW-1133">Transmembrane helix</keyword>
<sequence>MTLEITDRSLDELEELPAVEFDVFPAEFVSKLGGGIVRCLNANSKPFSIKSGEPYEIFFLEPAYVATVEIEFSKKVFGAGVELSIHDSLSNRNVIKKVDQDLLSSVMAFTVNCVTSGISIYLPPGFFELFRKRTLEVKQIRILGFTPNDFVQLSESLTRLQGLRETTIEEISQEKINIQSREEKVQQRETSVTQLEANKRAELAELEETLETTKEETTEATANLVNLKDDIGRTETRKQAVLEQISTYEATVRSIDGEVSKGKEQLRALAIETSEAERRLRELTNNVNLFSEEFSSFSDHGAKQARTFIWLSIVPLAIIVILTAQLLMGAVDLSVRYVKEPNIDLLTIFVTRLPYLTICGSILAVCYSAVLFLFNRISVIYAERLDFSKIGIVAKDVASASANGLAFSDEQLYEARTYLKIEMLKAYLGGNIGAFTYAKRESNTAVNSEPKNIQLASEGTESAAKE</sequence>
<feature type="transmembrane region" description="Helical" evidence="2">
    <location>
        <begin position="308"/>
        <end position="333"/>
    </location>
</feature>
<feature type="coiled-coil region" evidence="1">
    <location>
        <begin position="168"/>
        <end position="230"/>
    </location>
</feature>
<evidence type="ECO:0000313" key="3">
    <source>
        <dbReference type="EMBL" id="MFC6280692.1"/>
    </source>
</evidence>
<keyword evidence="1" id="KW-0175">Coiled coil</keyword>
<organism evidence="3 4">
    <name type="scientific">Polaromonas aquatica</name>
    <dbReference type="NCBI Taxonomy" id="332657"/>
    <lineage>
        <taxon>Bacteria</taxon>
        <taxon>Pseudomonadati</taxon>
        <taxon>Pseudomonadota</taxon>
        <taxon>Betaproteobacteria</taxon>
        <taxon>Burkholderiales</taxon>
        <taxon>Comamonadaceae</taxon>
        <taxon>Polaromonas</taxon>
    </lineage>
</organism>
<dbReference type="Proteomes" id="UP001596270">
    <property type="component" value="Unassembled WGS sequence"/>
</dbReference>
<dbReference type="RefSeq" id="WP_371435661.1">
    <property type="nucleotide sequence ID" value="NZ_JBHSRS010000013.1"/>
</dbReference>
<feature type="transmembrane region" description="Helical" evidence="2">
    <location>
        <begin position="353"/>
        <end position="374"/>
    </location>
</feature>
<keyword evidence="2" id="KW-0812">Transmembrane</keyword>
<dbReference type="EMBL" id="JBHSRS010000013">
    <property type="protein sequence ID" value="MFC6280692.1"/>
    <property type="molecule type" value="Genomic_DNA"/>
</dbReference>
<proteinExistence type="predicted"/>
<evidence type="ECO:0000313" key="4">
    <source>
        <dbReference type="Proteomes" id="UP001596270"/>
    </source>
</evidence>
<evidence type="ECO:0000256" key="2">
    <source>
        <dbReference type="SAM" id="Phobius"/>
    </source>
</evidence>
<keyword evidence="4" id="KW-1185">Reference proteome</keyword>
<evidence type="ECO:0000256" key="1">
    <source>
        <dbReference type="SAM" id="Coils"/>
    </source>
</evidence>